<dbReference type="EMBL" id="JSVC01000015">
    <property type="protein sequence ID" value="KIC93981.1"/>
    <property type="molecule type" value="Genomic_DNA"/>
</dbReference>
<dbReference type="GO" id="GO:0015562">
    <property type="term" value="F:efflux transmembrane transporter activity"/>
    <property type="evidence" value="ECO:0007669"/>
    <property type="project" value="InterPro"/>
</dbReference>
<keyword evidence="9" id="KW-1185">Reference proteome</keyword>
<accession>A0A0C1L320</accession>
<evidence type="ECO:0000256" key="7">
    <source>
        <dbReference type="SAM" id="SignalP"/>
    </source>
</evidence>
<dbReference type="STRING" id="1349421.OI18_13160"/>
<dbReference type="Gene3D" id="1.20.1600.10">
    <property type="entry name" value="Outer membrane efflux proteins (OEP)"/>
    <property type="match status" value="1"/>
</dbReference>
<evidence type="ECO:0000256" key="1">
    <source>
        <dbReference type="ARBA" id="ARBA00004442"/>
    </source>
</evidence>
<protein>
    <submittedName>
        <fullName evidence="8">Transporter</fullName>
    </submittedName>
</protein>
<reference evidence="8 9" key="1">
    <citation type="submission" date="2014-11" db="EMBL/GenBank/DDBJ databases">
        <title>Genome sequence of Flavihumibacter solisilvae 3-3.</title>
        <authorList>
            <person name="Zhou G."/>
            <person name="Li M."/>
            <person name="Wang G."/>
        </authorList>
    </citation>
    <scope>NUCLEOTIDE SEQUENCE [LARGE SCALE GENOMIC DNA]</scope>
    <source>
        <strain evidence="8 9">3-3</strain>
    </source>
</reference>
<dbReference type="PANTHER" id="PTHR30026">
    <property type="entry name" value="OUTER MEMBRANE PROTEIN TOLC"/>
    <property type="match status" value="1"/>
</dbReference>
<name>A0A0C1L320_9BACT</name>
<keyword evidence="7" id="KW-0732">Signal</keyword>
<dbReference type="GO" id="GO:0009279">
    <property type="term" value="C:cell outer membrane"/>
    <property type="evidence" value="ECO:0007669"/>
    <property type="project" value="UniProtKB-SubCell"/>
</dbReference>
<keyword evidence="6" id="KW-0175">Coiled coil</keyword>
<dbReference type="InterPro" id="IPR051906">
    <property type="entry name" value="TolC-like"/>
</dbReference>
<gene>
    <name evidence="8" type="ORF">OI18_13160</name>
</gene>
<comment type="subcellular location">
    <subcellularLocation>
        <location evidence="1">Cell outer membrane</location>
    </subcellularLocation>
</comment>
<dbReference type="OrthoDB" id="654853at2"/>
<feature type="chain" id="PRO_5002134698" evidence="7">
    <location>
        <begin position="23"/>
        <end position="465"/>
    </location>
</feature>
<proteinExistence type="predicted"/>
<evidence type="ECO:0000313" key="9">
    <source>
        <dbReference type="Proteomes" id="UP000031408"/>
    </source>
</evidence>
<keyword evidence="2" id="KW-1134">Transmembrane beta strand</keyword>
<evidence type="ECO:0000313" key="8">
    <source>
        <dbReference type="EMBL" id="KIC93981.1"/>
    </source>
</evidence>
<feature type="coiled-coil region" evidence="6">
    <location>
        <begin position="128"/>
        <end position="155"/>
    </location>
</feature>
<comment type="caution">
    <text evidence="8">The sequence shown here is derived from an EMBL/GenBank/DDBJ whole genome shotgun (WGS) entry which is preliminary data.</text>
</comment>
<dbReference type="RefSeq" id="WP_039140467.1">
    <property type="nucleotide sequence ID" value="NZ_JSVC01000015.1"/>
</dbReference>
<evidence type="ECO:0000256" key="2">
    <source>
        <dbReference type="ARBA" id="ARBA00022452"/>
    </source>
</evidence>
<dbReference type="AlphaFoldDB" id="A0A0C1L320"/>
<dbReference type="Proteomes" id="UP000031408">
    <property type="component" value="Unassembled WGS sequence"/>
</dbReference>
<dbReference type="SUPFAM" id="SSF56954">
    <property type="entry name" value="Outer membrane efflux proteins (OEP)"/>
    <property type="match status" value="1"/>
</dbReference>
<evidence type="ECO:0000256" key="6">
    <source>
        <dbReference type="SAM" id="Coils"/>
    </source>
</evidence>
<dbReference type="PANTHER" id="PTHR30026:SF20">
    <property type="entry name" value="OUTER MEMBRANE PROTEIN TOLC"/>
    <property type="match status" value="1"/>
</dbReference>
<keyword evidence="3" id="KW-0812">Transmembrane</keyword>
<organism evidence="8 9">
    <name type="scientific">Flavihumibacter solisilvae</name>
    <dbReference type="NCBI Taxonomy" id="1349421"/>
    <lineage>
        <taxon>Bacteria</taxon>
        <taxon>Pseudomonadati</taxon>
        <taxon>Bacteroidota</taxon>
        <taxon>Chitinophagia</taxon>
        <taxon>Chitinophagales</taxon>
        <taxon>Chitinophagaceae</taxon>
        <taxon>Flavihumibacter</taxon>
    </lineage>
</organism>
<evidence type="ECO:0000256" key="5">
    <source>
        <dbReference type="ARBA" id="ARBA00023237"/>
    </source>
</evidence>
<evidence type="ECO:0000256" key="3">
    <source>
        <dbReference type="ARBA" id="ARBA00022692"/>
    </source>
</evidence>
<keyword evidence="5" id="KW-0998">Cell outer membrane</keyword>
<dbReference type="GO" id="GO:1990281">
    <property type="term" value="C:efflux pump complex"/>
    <property type="evidence" value="ECO:0007669"/>
    <property type="project" value="TreeGrafter"/>
</dbReference>
<sequence>MLKTRISFTICLVFLFFSIAGAQPVLTLKGAVEKATQNYGTIKAKNNYALASQSLVEQAKRDYLPNLNFGFQQAYGTVNGQNGPLYGFGGLSAASSGLPLPDQNWNAAFGALYLTNVNWDFFTFGRAKQKVTVAKAVAERDNKDLQQEIFQQQVKVTAVYLNLLAAHQISFSYKRNLDRADTLRRIVQARAMNGLVAGVDSSLANADFSNAKILLTRAIDAEQQLKNDLTQLLGTGSEAAEFTVDTSMLYKAPVIEQFALDSTRHPLLQLSKSRIAVSDEQARLIKKSYYPAFSVVGLIQTRGSGFESGYSLDQHNYNKGYFDGIKPTRTNYLVGLGATWNITQVFRLSKQYEAQKFISRGLSEENTLVVQQVKLQQQLAATKSRNAISVYQEAPVQVRAASDAYLQKTVLYRNGLTNLVDVAQAAYTLVRAETDRDVAINNIWQALLLEAAAAGDYSVFQNQLQ</sequence>
<keyword evidence="4" id="KW-0472">Membrane</keyword>
<evidence type="ECO:0000256" key="4">
    <source>
        <dbReference type="ARBA" id="ARBA00023136"/>
    </source>
</evidence>
<feature type="signal peptide" evidence="7">
    <location>
        <begin position="1"/>
        <end position="22"/>
    </location>
</feature>
<dbReference type="GO" id="GO:0015288">
    <property type="term" value="F:porin activity"/>
    <property type="evidence" value="ECO:0007669"/>
    <property type="project" value="TreeGrafter"/>
</dbReference>